<accession>A0AAN7VQN5</accession>
<keyword evidence="7" id="KW-0963">Cytoplasm</keyword>
<feature type="compositionally biased region" description="Low complexity" evidence="14">
    <location>
        <begin position="122"/>
        <end position="138"/>
    </location>
</feature>
<dbReference type="InterPro" id="IPR038680">
    <property type="entry name" value="PAW_sf"/>
</dbReference>
<organism evidence="16 17">
    <name type="scientific">Pyrocoelia pectoralis</name>
    <dbReference type="NCBI Taxonomy" id="417401"/>
    <lineage>
        <taxon>Eukaryota</taxon>
        <taxon>Metazoa</taxon>
        <taxon>Ecdysozoa</taxon>
        <taxon>Arthropoda</taxon>
        <taxon>Hexapoda</taxon>
        <taxon>Insecta</taxon>
        <taxon>Pterygota</taxon>
        <taxon>Neoptera</taxon>
        <taxon>Endopterygota</taxon>
        <taxon>Coleoptera</taxon>
        <taxon>Polyphaga</taxon>
        <taxon>Elateriformia</taxon>
        <taxon>Elateroidea</taxon>
        <taxon>Lampyridae</taxon>
        <taxon>Lampyrinae</taxon>
        <taxon>Pyrocoelia</taxon>
    </lineage>
</organism>
<dbReference type="SUPFAM" id="SSF49785">
    <property type="entry name" value="Galactose-binding domain-like"/>
    <property type="match status" value="1"/>
</dbReference>
<evidence type="ECO:0000256" key="4">
    <source>
        <dbReference type="ARBA" id="ARBA00009390"/>
    </source>
</evidence>
<comment type="caution">
    <text evidence="16">The sequence shown here is derived from an EMBL/GenBank/DDBJ whole genome shotgun (WGS) entry which is preliminary data.</text>
</comment>
<comment type="catalytic activity">
    <reaction evidence="1">
        <text>Hydrolysis of an N(4)-(acetyl-beta-D-glucosaminyl)asparagine residue in which the glucosamine residue may be further glycosylated, to yield a (substituted) N-acetyl-beta-D-glucosaminylamine and a peptide containing an aspartate residue.</text>
        <dbReference type="EC" id="3.5.1.52"/>
    </reaction>
</comment>
<dbReference type="Pfam" id="PF01841">
    <property type="entry name" value="Transglut_core"/>
    <property type="match status" value="1"/>
</dbReference>
<evidence type="ECO:0000256" key="8">
    <source>
        <dbReference type="ARBA" id="ARBA00022723"/>
    </source>
</evidence>
<dbReference type="PROSITE" id="PS51398">
    <property type="entry name" value="PAW"/>
    <property type="match status" value="1"/>
</dbReference>
<keyword evidence="10" id="KW-0862">Zinc</keyword>
<comment type="subcellular location">
    <subcellularLocation>
        <location evidence="3">Cytoplasm</location>
    </subcellularLocation>
</comment>
<dbReference type="Pfam" id="PF09409">
    <property type="entry name" value="PUB"/>
    <property type="match status" value="1"/>
</dbReference>
<dbReference type="InterPro" id="IPR038765">
    <property type="entry name" value="Papain-like_cys_pep_sf"/>
</dbReference>
<dbReference type="SMART" id="SM00613">
    <property type="entry name" value="PAW"/>
    <property type="match status" value="1"/>
</dbReference>
<dbReference type="Gene3D" id="3.10.620.30">
    <property type="match status" value="1"/>
</dbReference>
<dbReference type="PANTHER" id="PTHR12143:SF19">
    <property type="entry name" value="PEPTIDE-N(4)-(N-ACETYL-BETA-GLUCOSAMINYL)ASPARAGINE AMIDASE"/>
    <property type="match status" value="1"/>
</dbReference>
<evidence type="ECO:0000256" key="10">
    <source>
        <dbReference type="ARBA" id="ARBA00022833"/>
    </source>
</evidence>
<evidence type="ECO:0000256" key="1">
    <source>
        <dbReference type="ARBA" id="ARBA00001650"/>
    </source>
</evidence>
<dbReference type="SUPFAM" id="SSF54001">
    <property type="entry name" value="Cysteine proteinases"/>
    <property type="match status" value="1"/>
</dbReference>
<keyword evidence="17" id="KW-1185">Reference proteome</keyword>
<dbReference type="SUPFAM" id="SSF143503">
    <property type="entry name" value="PUG domain-like"/>
    <property type="match status" value="1"/>
</dbReference>
<dbReference type="Proteomes" id="UP001329430">
    <property type="component" value="Chromosome 2"/>
</dbReference>
<dbReference type="InterPro" id="IPR050883">
    <property type="entry name" value="PNGase"/>
</dbReference>
<dbReference type="SMART" id="SM00580">
    <property type="entry name" value="PUG"/>
    <property type="match status" value="1"/>
</dbReference>
<evidence type="ECO:0000256" key="14">
    <source>
        <dbReference type="SAM" id="MobiDB-lite"/>
    </source>
</evidence>
<evidence type="ECO:0000256" key="5">
    <source>
        <dbReference type="ARBA" id="ARBA00012158"/>
    </source>
</evidence>
<evidence type="ECO:0000256" key="11">
    <source>
        <dbReference type="ARBA" id="ARBA00024870"/>
    </source>
</evidence>
<feature type="compositionally biased region" description="Basic and acidic residues" evidence="14">
    <location>
        <begin position="140"/>
        <end position="153"/>
    </location>
</feature>
<dbReference type="Gene3D" id="2.60.120.1020">
    <property type="entry name" value="Peptide N glycanase, PAW domain"/>
    <property type="match status" value="1"/>
</dbReference>
<dbReference type="EC" id="3.5.1.52" evidence="5"/>
<evidence type="ECO:0000256" key="2">
    <source>
        <dbReference type="ARBA" id="ARBA00001947"/>
    </source>
</evidence>
<dbReference type="Gene3D" id="1.20.58.2190">
    <property type="match status" value="1"/>
</dbReference>
<name>A0AAN7VQN5_9COLE</name>
<dbReference type="PANTHER" id="PTHR12143">
    <property type="entry name" value="PEPTIDE N-GLYCANASE PNGASE -RELATED"/>
    <property type="match status" value="1"/>
</dbReference>
<evidence type="ECO:0000256" key="7">
    <source>
        <dbReference type="ARBA" id="ARBA00022490"/>
    </source>
</evidence>
<evidence type="ECO:0000256" key="3">
    <source>
        <dbReference type="ARBA" id="ARBA00004496"/>
    </source>
</evidence>
<keyword evidence="8" id="KW-0479">Metal-binding</keyword>
<evidence type="ECO:0000259" key="15">
    <source>
        <dbReference type="PROSITE" id="PS51398"/>
    </source>
</evidence>
<evidence type="ECO:0000313" key="17">
    <source>
        <dbReference type="Proteomes" id="UP001329430"/>
    </source>
</evidence>
<sequence length="666" mass="76374">MDSLKHSVLQLKKNSKEIFEEAIRILLKIADNVIKEPTNLKLRSLQKANTTLSTKILNVTGGSECLKFMGFEDTGSVLILPPSVTVTTLREFCNSLVQVRDDVNSNVFAQLVETTSHDETSDSASSSSNDSEPSNSTTPKDSESTDTCERNTESNRIIIPKNVPTVILPPIKYLFSNAFLNEIELAFHMALSYADKDLQKRALAVIPKTKLEINAQNSLRKLQENAKEGNVSDFDYTVDDFLLLELLDWFKNDFFTWIDSPKCRYCNSKTYFEKMSDDPNLLIHTNRVEMHRCTKCQNLTPFPRYNSVHILLLTRSGRCGEWANTFTLLCCAMGWDARLVVDQTDHVWTEVFMHSQNRWLHCDPCENVCDMPLMYENGWGKQVSYVMAYSPEEVQDVTWRYSSDHKRLMPRRTKCKENDLIDALVTLRSERQKSLSKARVEYLTKRILNELVDLMCEKKVRDKEKLGRTSGAESWRLMRGEILNNFHSYVFMLQTMEINTEHVIMRYSSVLDKYERIGSDGSDNSIIGWLSGAFNITNIFRKLEKDWEMAYLARTEGTDVGKISWKFQVADCNQAFDIVDVKLQHKLYENGKVEVTIESSSHLVTMPENTETFRTSAFRGATFIIITARLSGGKGDVAWQHAQLFRQAFSSLDYGFVVKCSFKSIL</sequence>
<dbReference type="Pfam" id="PF04721">
    <property type="entry name" value="PAW"/>
    <property type="match status" value="1"/>
</dbReference>
<dbReference type="GO" id="GO:0005634">
    <property type="term" value="C:nucleus"/>
    <property type="evidence" value="ECO:0007669"/>
    <property type="project" value="TreeGrafter"/>
</dbReference>
<evidence type="ECO:0000256" key="9">
    <source>
        <dbReference type="ARBA" id="ARBA00022801"/>
    </source>
</evidence>
<dbReference type="GO" id="GO:0000224">
    <property type="term" value="F:peptide-N4-(N-acetyl-beta-glucosaminyl)asparagine amidase activity"/>
    <property type="evidence" value="ECO:0007669"/>
    <property type="project" value="UniProtKB-EC"/>
</dbReference>
<protein>
    <recommendedName>
        <fullName evidence="6">Peptide-N(4)-(N-acetyl-beta-glucosaminyl)asparagine amidase</fullName>
        <ecNumber evidence="5">3.5.1.52</ecNumber>
    </recommendedName>
    <alternativeName>
        <fullName evidence="12">Peptide:N-glycanase</fullName>
    </alternativeName>
</protein>
<dbReference type="InterPro" id="IPR036339">
    <property type="entry name" value="PUB-like_dom_sf"/>
</dbReference>
<dbReference type="InterPro" id="IPR008979">
    <property type="entry name" value="Galactose-bd-like_sf"/>
</dbReference>
<dbReference type="InterPro" id="IPR002931">
    <property type="entry name" value="Transglutaminase-like"/>
</dbReference>
<evidence type="ECO:0000256" key="13">
    <source>
        <dbReference type="PROSITE-ProRule" id="PRU00731"/>
    </source>
</evidence>
<comment type="cofactor">
    <cofactor evidence="2">
        <name>Zn(2+)</name>
        <dbReference type="ChEBI" id="CHEBI:29105"/>
    </cofactor>
</comment>
<dbReference type="InterPro" id="IPR018997">
    <property type="entry name" value="PUB_domain"/>
</dbReference>
<evidence type="ECO:0000256" key="6">
    <source>
        <dbReference type="ARBA" id="ARBA00018546"/>
    </source>
</evidence>
<dbReference type="GO" id="GO:0046872">
    <property type="term" value="F:metal ion binding"/>
    <property type="evidence" value="ECO:0007669"/>
    <property type="project" value="UniProtKB-KW"/>
</dbReference>
<reference evidence="16 17" key="1">
    <citation type="journal article" date="2024" name="Insects">
        <title>An Improved Chromosome-Level Genome Assembly of the Firefly Pyrocoelia pectoralis.</title>
        <authorList>
            <person name="Fu X."/>
            <person name="Meyer-Rochow V.B."/>
            <person name="Ballantyne L."/>
            <person name="Zhu X."/>
        </authorList>
    </citation>
    <scope>NUCLEOTIDE SEQUENCE [LARGE SCALE GENOMIC DNA]</scope>
    <source>
        <strain evidence="16">XCY_ONT2</strain>
    </source>
</reference>
<dbReference type="GO" id="GO:0006516">
    <property type="term" value="P:glycoprotein catabolic process"/>
    <property type="evidence" value="ECO:0007669"/>
    <property type="project" value="InterPro"/>
</dbReference>
<dbReference type="AlphaFoldDB" id="A0AAN7VQN5"/>
<comment type="function">
    <text evidence="11">Specifically deglycosylates the denatured form of N-linked glycoproteins in the cytoplasm and assists their proteasome-mediated degradation. Cleaves the beta-aspartyl-glucosamine (GlcNAc) of the glycan and the amide side chain of Asn, converting Asn to Asp. Prefers proteins containing high-mannose over those bearing complex type oligosaccharides. Can recognize misfolded proteins in the endoplasmic reticulum that are exported to the cytosol to be destroyed and deglycosylate them, while it has no activity toward native proteins. Deglycosylation is a prerequisite for subsequent proteasome-mediated degradation of some, but not all, misfolded glycoproteins.</text>
</comment>
<keyword evidence="9" id="KW-0378">Hydrolase</keyword>
<dbReference type="SMART" id="SM00460">
    <property type="entry name" value="TGc"/>
    <property type="match status" value="1"/>
</dbReference>
<dbReference type="InterPro" id="IPR006588">
    <property type="entry name" value="Peptide_N_glycanase_PAW_dom"/>
</dbReference>
<feature type="region of interest" description="Disordered" evidence="14">
    <location>
        <begin position="114"/>
        <end position="153"/>
    </location>
</feature>
<evidence type="ECO:0000256" key="12">
    <source>
        <dbReference type="ARBA" id="ARBA00032901"/>
    </source>
</evidence>
<proteinExistence type="inferred from homology"/>
<dbReference type="EMBL" id="JAVRBK010000002">
    <property type="protein sequence ID" value="KAK5649091.1"/>
    <property type="molecule type" value="Genomic_DNA"/>
</dbReference>
<feature type="domain" description="PAW" evidence="15">
    <location>
        <begin position="464"/>
        <end position="666"/>
    </location>
</feature>
<dbReference type="GO" id="GO:0005829">
    <property type="term" value="C:cytosol"/>
    <property type="evidence" value="ECO:0007669"/>
    <property type="project" value="TreeGrafter"/>
</dbReference>
<comment type="similarity">
    <text evidence="4 13">Belongs to the transglutaminase-like superfamily. PNGase family.</text>
</comment>
<evidence type="ECO:0000313" key="16">
    <source>
        <dbReference type="EMBL" id="KAK5649091.1"/>
    </source>
</evidence>
<dbReference type="Gene3D" id="2.20.25.10">
    <property type="match status" value="1"/>
</dbReference>
<gene>
    <name evidence="16" type="ORF">RI129_003983</name>
</gene>